<dbReference type="Proteomes" id="UP000424805">
    <property type="component" value="Unassembled WGS sequence"/>
</dbReference>
<evidence type="ECO:0000313" key="13">
    <source>
        <dbReference type="Proteomes" id="UP001214017"/>
    </source>
</evidence>
<dbReference type="EMBL" id="CP041395">
    <property type="protein sequence ID" value="QDM09258.1"/>
    <property type="molecule type" value="Genomic_DNA"/>
</dbReference>
<evidence type="ECO:0000313" key="10">
    <source>
        <dbReference type="Proteomes" id="UP000424805"/>
    </source>
</evidence>
<dbReference type="AlphaFoldDB" id="A0A1Y4PMD2"/>
<protein>
    <submittedName>
        <fullName evidence="4">DUF4925 domain-containing protein</fullName>
    </submittedName>
</protein>
<evidence type="ECO:0000313" key="8">
    <source>
        <dbReference type="Proteomes" id="UP000266492"/>
    </source>
</evidence>
<dbReference type="InterPro" id="IPR032573">
    <property type="entry name" value="DUF4925"/>
</dbReference>
<sequence>MRNLRKLFYVACAVFFFTSCEETYNDKLFWPGEISQEYGSYIKPYTLDLTYSGEKLVGKTVSFKTGDSETGTLTLNDVIPGEKETPISHIQLYENEEKGYYTFSGTNITMGGATVKYSGSITPKTMKLDLNVVMADPQKLVNKYDFALYEMVQDLTNEFHPVQYKGACYFDMKPKEGIGTDEASLMYLLGNLAPGILQTLIPQLIKDIKLEKDGTITAYYSSDPINEELLFLPLNGDEAEVVQKQIQTVIENRTYEKSPNGLAYWGQANNKLILKLNIPAIITEIIKNSQQQIDGELINGITEAILKTDPIRLKSLLSTLNAIVNNDILGYLVMVDDASFTALFNCIKNGIPMNITHTKDGHTYLYLDYQTLTPVINILSGIKVDLGGLSLDLAMIAEQWKLMQLFNLGLDLVPSTK</sequence>
<dbReference type="Proteomes" id="UP000286031">
    <property type="component" value="Unassembled WGS sequence"/>
</dbReference>
<dbReference type="Proteomes" id="UP000478493">
    <property type="component" value="Unassembled WGS sequence"/>
</dbReference>
<reference evidence="4" key="5">
    <citation type="submission" date="2022-10" db="EMBL/GenBank/DDBJ databases">
        <title>Human gut microbiome strain richness.</title>
        <authorList>
            <person name="Chen-Liaw A."/>
        </authorList>
    </citation>
    <scope>NUCLEOTIDE SEQUENCE</scope>
    <source>
        <strain evidence="4">F7_m1001271B151109d0_201107</strain>
    </source>
</reference>
<evidence type="ECO:0000313" key="1">
    <source>
        <dbReference type="EMBL" id="KAA3798126.1"/>
    </source>
</evidence>
<accession>A0A1Y4PMD2</accession>
<evidence type="ECO:0000313" key="2">
    <source>
        <dbReference type="EMBL" id="KAA4529592.1"/>
    </source>
</evidence>
<proteinExistence type="predicted"/>
<evidence type="ECO:0000313" key="5">
    <source>
        <dbReference type="EMBL" id="QDM09258.1"/>
    </source>
</evidence>
<dbReference type="Proteomes" id="UP000318823">
    <property type="component" value="Chromosome"/>
</dbReference>
<evidence type="ECO:0000313" key="9">
    <source>
        <dbReference type="Proteomes" id="UP000286031"/>
    </source>
</evidence>
<evidence type="ECO:0000313" key="11">
    <source>
        <dbReference type="Proteomes" id="UP000460135"/>
    </source>
</evidence>
<dbReference type="Proteomes" id="UP000266492">
    <property type="component" value="Unassembled WGS sequence"/>
</dbReference>
<organism evidence="4 13">
    <name type="scientific">Bacteroides ovatus</name>
    <dbReference type="NCBI Taxonomy" id="28116"/>
    <lineage>
        <taxon>Bacteria</taxon>
        <taxon>Pseudomonadati</taxon>
        <taxon>Bacteroidota</taxon>
        <taxon>Bacteroidia</taxon>
        <taxon>Bacteroidales</taxon>
        <taxon>Bacteroidaceae</taxon>
        <taxon>Bacteroides</taxon>
    </lineage>
</organism>
<reference evidence="8 9" key="2">
    <citation type="submission" date="2018-08" db="EMBL/GenBank/DDBJ databases">
        <title>A genome reference for cultivated species of the human gut microbiota.</title>
        <authorList>
            <person name="Zou Y."/>
            <person name="Xue W."/>
            <person name="Luo G."/>
        </authorList>
    </citation>
    <scope>NUCLEOTIDE SEQUENCE [LARGE SCALE GENOMIC DNA]</scope>
    <source>
        <strain evidence="7 9">AF04-46</strain>
        <strain evidence="6 8">AF20-9LB</strain>
    </source>
</reference>
<gene>
    <name evidence="7" type="ORF">DWV35_20805</name>
    <name evidence="6" type="ORF">DWX70_00115</name>
    <name evidence="5" type="ORF">DYI28_11340</name>
    <name evidence="2" type="ORF">F3B85_21585</name>
    <name evidence="3" type="ORF">F3B90_08710</name>
    <name evidence="1" type="ORF">F3F51_26550</name>
    <name evidence="4" type="ORF">PO240_11155</name>
</gene>
<evidence type="ECO:0000313" key="6">
    <source>
        <dbReference type="EMBL" id="RGS87984.1"/>
    </source>
</evidence>
<dbReference type="EMBL" id="VWGP01000020">
    <property type="protein sequence ID" value="KAA4529592.1"/>
    <property type="molecule type" value="Genomic_DNA"/>
</dbReference>
<reference evidence="10 11" key="3">
    <citation type="journal article" date="2019" name="Nat. Med.">
        <title>A library of human gut bacterial isolates paired with longitudinal multiomics data enables mechanistic microbiome research.</title>
        <authorList>
            <person name="Poyet M."/>
            <person name="Groussin M."/>
            <person name="Gibbons S.M."/>
            <person name="Avila-Pacheco J."/>
            <person name="Jiang X."/>
            <person name="Kearney S.M."/>
            <person name="Perrotta A.R."/>
            <person name="Berdy B."/>
            <person name="Zhao S."/>
            <person name="Lieberman T.D."/>
            <person name="Swanson P.K."/>
            <person name="Smith M."/>
            <person name="Roesemann S."/>
            <person name="Alexander J.E."/>
            <person name="Rich S.A."/>
            <person name="Livny J."/>
            <person name="Vlamakis H."/>
            <person name="Clish C."/>
            <person name="Bullock K."/>
            <person name="Deik A."/>
            <person name="Scott J."/>
            <person name="Pierce K.A."/>
            <person name="Xavier R.J."/>
            <person name="Alm E.J."/>
        </authorList>
    </citation>
    <scope>NUCLEOTIDE SEQUENCE [LARGE SCALE GENOMIC DNA]</scope>
    <source>
        <strain evidence="3 10">BIOML-A15</strain>
        <strain evidence="1 11">BIOML-A183</strain>
        <strain evidence="2 12">BIOML-A41</strain>
    </source>
</reference>
<evidence type="ECO:0000313" key="7">
    <source>
        <dbReference type="EMBL" id="RGX06817.1"/>
    </source>
</evidence>
<dbReference type="Proteomes" id="UP000460135">
    <property type="component" value="Unassembled WGS sequence"/>
</dbReference>
<name>A0A1Y4PMD2_BACOV</name>
<dbReference type="EMBL" id="VWFP01000007">
    <property type="protein sequence ID" value="KAA4627991.1"/>
    <property type="molecule type" value="Genomic_DNA"/>
</dbReference>
<dbReference type="Proteomes" id="UP001214017">
    <property type="component" value="Unassembled WGS sequence"/>
</dbReference>
<dbReference type="EMBL" id="QRVZ01000001">
    <property type="protein sequence ID" value="RGS87984.1"/>
    <property type="molecule type" value="Genomic_DNA"/>
</dbReference>
<evidence type="ECO:0000313" key="3">
    <source>
        <dbReference type="EMBL" id="KAA4627991.1"/>
    </source>
</evidence>
<evidence type="ECO:0000313" key="12">
    <source>
        <dbReference type="Proteomes" id="UP000478493"/>
    </source>
</evidence>
<dbReference type="EMBL" id="JAQNWR010000006">
    <property type="protein sequence ID" value="MDC2408431.1"/>
    <property type="molecule type" value="Genomic_DNA"/>
</dbReference>
<dbReference type="Pfam" id="PF16272">
    <property type="entry name" value="DUF4925"/>
    <property type="match status" value="2"/>
</dbReference>
<dbReference type="PROSITE" id="PS51257">
    <property type="entry name" value="PROKAR_LIPOPROTEIN"/>
    <property type="match status" value="1"/>
</dbReference>
<reference evidence="5" key="4">
    <citation type="submission" date="2019-07" db="EMBL/GenBank/DDBJ databases">
        <authorList>
            <person name="Ross B.D."/>
            <person name="Verster A.J."/>
            <person name="Radey M.C."/>
            <person name="Schmidtke D.T."/>
            <person name="Pope C.E."/>
            <person name="Hoffman L.R."/>
            <person name="Hajjar A."/>
            <person name="Peterson S.B."/>
            <person name="Borenstein E."/>
            <person name="Mougous J.D."/>
        </authorList>
    </citation>
    <scope>NUCLEOTIDE SEQUENCE</scope>
    <source>
        <strain evidence="5">3725 D1 iv</strain>
    </source>
</reference>
<reference evidence="5" key="1">
    <citation type="journal article" date="2018" name="Nature">
        <title>Human gut bacteria contain acquired interbacterial defence systems.</title>
        <authorList>
            <person name="Ross B.D."/>
            <person name="Verster A.J."/>
            <person name="Radey M.C."/>
            <person name="Schmidtke D.T."/>
            <person name="Pope C.E."/>
            <person name="Hoffman L.R."/>
            <person name="Hajjar A."/>
            <person name="Peterson S.B."/>
            <person name="Borenstein E."/>
            <person name="Mougous J."/>
        </authorList>
    </citation>
    <scope>NUCLEOTIDE SEQUENCE</scope>
    <source>
        <strain evidence="5">3725 D1 iv</strain>
    </source>
</reference>
<dbReference type="EMBL" id="QSBI01000033">
    <property type="protein sequence ID" value="RGX06817.1"/>
    <property type="molecule type" value="Genomic_DNA"/>
</dbReference>
<dbReference type="RefSeq" id="WP_004307134.1">
    <property type="nucleotide sequence ID" value="NZ_BAABYJ010000001.1"/>
</dbReference>
<dbReference type="EMBL" id="VWLX01000030">
    <property type="protein sequence ID" value="KAA3798126.1"/>
    <property type="molecule type" value="Genomic_DNA"/>
</dbReference>
<evidence type="ECO:0000313" key="4">
    <source>
        <dbReference type="EMBL" id="MDC2408431.1"/>
    </source>
</evidence>